<gene>
    <name evidence="2" type="ORF">C672_3521</name>
</gene>
<evidence type="ECO:0000313" key="2">
    <source>
        <dbReference type="EMBL" id="EQK39975.1"/>
    </source>
</evidence>
<sequence length="65" mass="7720">MNFSENKIINFIMKGMFFILAWFSCISIITNNKFIFDVTKVLFVIVALYVCIKVVRDFLKDFKQN</sequence>
<feature type="transmembrane region" description="Helical" evidence="1">
    <location>
        <begin position="12"/>
        <end position="29"/>
    </location>
</feature>
<evidence type="ECO:0000256" key="1">
    <source>
        <dbReference type="SAM" id="Phobius"/>
    </source>
</evidence>
<evidence type="ECO:0000313" key="3">
    <source>
        <dbReference type="Proteomes" id="UP000015688"/>
    </source>
</evidence>
<organism evidence="2 3">
    <name type="scientific">Paraclostridium bifermentans ATCC 638 = DSM 14991</name>
    <dbReference type="NCBI Taxonomy" id="1233171"/>
    <lineage>
        <taxon>Bacteria</taxon>
        <taxon>Bacillati</taxon>
        <taxon>Bacillota</taxon>
        <taxon>Clostridia</taxon>
        <taxon>Peptostreptococcales</taxon>
        <taxon>Peptostreptococcaceae</taxon>
        <taxon>Paraclostridium</taxon>
    </lineage>
</organism>
<dbReference type="AlphaFoldDB" id="T4VFT1"/>
<dbReference type="PATRIC" id="fig|1233171.3.peg.3389"/>
<accession>T4VFT1</accession>
<dbReference type="Proteomes" id="UP000015688">
    <property type="component" value="Unassembled WGS sequence"/>
</dbReference>
<keyword evidence="1" id="KW-1133">Transmembrane helix</keyword>
<dbReference type="PROSITE" id="PS51257">
    <property type="entry name" value="PROKAR_LIPOPROTEIN"/>
    <property type="match status" value="1"/>
</dbReference>
<comment type="caution">
    <text evidence="2">The sequence shown here is derived from an EMBL/GenBank/DDBJ whole genome shotgun (WGS) entry which is preliminary data.</text>
</comment>
<dbReference type="RefSeq" id="WP_021434443.1">
    <property type="nucleotide sequence ID" value="NZ_AVNC01000022.1"/>
</dbReference>
<dbReference type="GeneID" id="67474450"/>
<name>T4VFT1_PARBF</name>
<proteinExistence type="predicted"/>
<protein>
    <submittedName>
        <fullName evidence="2">Putative membrane protein</fullName>
    </submittedName>
</protein>
<keyword evidence="1" id="KW-0472">Membrane</keyword>
<dbReference type="EMBL" id="AVNC01000022">
    <property type="protein sequence ID" value="EQK39975.1"/>
    <property type="molecule type" value="Genomic_DNA"/>
</dbReference>
<keyword evidence="1" id="KW-0812">Transmembrane</keyword>
<reference evidence="2 3" key="1">
    <citation type="submission" date="2013-06" db="EMBL/GenBank/DDBJ databases">
        <authorList>
            <person name="Walk S."/>
            <person name="Aronoff D."/>
            <person name="Young V.Y."/>
            <person name="Marsh J."/>
            <person name="Harrison L."/>
            <person name="Daugherty S.C."/>
            <person name="Shefchek K.A."/>
            <person name="Hine E.E."/>
            <person name="Tallon L.J."/>
            <person name="Sadzewicz L.K."/>
            <person name="Rasko D.A."/>
        </authorList>
    </citation>
    <scope>NUCLEOTIDE SEQUENCE [LARGE SCALE GENOMIC DNA]</scope>
    <source>
        <strain evidence="2 3">ATCC 638</strain>
    </source>
</reference>
<feature type="transmembrane region" description="Helical" evidence="1">
    <location>
        <begin position="41"/>
        <end position="59"/>
    </location>
</feature>